<evidence type="ECO:0000256" key="4">
    <source>
        <dbReference type="ARBA" id="ARBA00022475"/>
    </source>
</evidence>
<feature type="transmembrane region" description="Helical" evidence="12">
    <location>
        <begin position="129"/>
        <end position="151"/>
    </location>
</feature>
<dbReference type="GO" id="GO:0005886">
    <property type="term" value="C:plasma membrane"/>
    <property type="evidence" value="ECO:0007669"/>
    <property type="project" value="UniProtKB-SubCell"/>
</dbReference>
<evidence type="ECO:0000256" key="8">
    <source>
        <dbReference type="ARBA" id="ARBA00023065"/>
    </source>
</evidence>
<evidence type="ECO:0000256" key="7">
    <source>
        <dbReference type="ARBA" id="ARBA00023053"/>
    </source>
</evidence>
<feature type="transmembrane region" description="Helical" evidence="12">
    <location>
        <begin position="86"/>
        <end position="108"/>
    </location>
</feature>
<dbReference type="PANTHER" id="PTHR42985">
    <property type="entry name" value="SODIUM-COUPLED MONOCARBOXYLATE TRANSPORTER"/>
    <property type="match status" value="1"/>
</dbReference>
<comment type="subcellular location">
    <subcellularLocation>
        <location evidence="1">Cell membrane</location>
        <topology evidence="1">Multi-pass membrane protein</topology>
    </subcellularLocation>
</comment>
<name>A0A131YJZ3_RHIAP</name>
<feature type="transmembrane region" description="Helical" evidence="12">
    <location>
        <begin position="411"/>
        <end position="436"/>
    </location>
</feature>
<evidence type="ECO:0000256" key="12">
    <source>
        <dbReference type="SAM" id="Phobius"/>
    </source>
</evidence>
<dbReference type="CDD" id="cd11492">
    <property type="entry name" value="SLC5sbd_NIS-SMVT"/>
    <property type="match status" value="1"/>
</dbReference>
<dbReference type="GO" id="GO:0015293">
    <property type="term" value="F:symporter activity"/>
    <property type="evidence" value="ECO:0007669"/>
    <property type="project" value="TreeGrafter"/>
</dbReference>
<feature type="transmembrane region" description="Helical" evidence="12">
    <location>
        <begin position="537"/>
        <end position="558"/>
    </location>
</feature>
<evidence type="ECO:0000256" key="6">
    <source>
        <dbReference type="ARBA" id="ARBA00022989"/>
    </source>
</evidence>
<evidence type="ECO:0000256" key="9">
    <source>
        <dbReference type="ARBA" id="ARBA00023136"/>
    </source>
</evidence>
<dbReference type="GO" id="GO:0006814">
    <property type="term" value="P:sodium ion transport"/>
    <property type="evidence" value="ECO:0007669"/>
    <property type="project" value="UniProtKB-KW"/>
</dbReference>
<dbReference type="AlphaFoldDB" id="A0A131YJZ3"/>
<feature type="transmembrane region" description="Helical" evidence="12">
    <location>
        <begin position="280"/>
        <end position="303"/>
    </location>
</feature>
<feature type="transmembrane region" description="Helical" evidence="12">
    <location>
        <begin position="53"/>
        <end position="74"/>
    </location>
</feature>
<comment type="similarity">
    <text evidence="2 11">Belongs to the sodium:solute symporter (SSF) (TC 2.A.21) family.</text>
</comment>
<feature type="transmembrane region" description="Helical" evidence="12">
    <location>
        <begin position="163"/>
        <end position="182"/>
    </location>
</feature>
<dbReference type="InterPro" id="IPR051163">
    <property type="entry name" value="Sodium:Solute_Symporter_SSF"/>
</dbReference>
<dbReference type="InterPro" id="IPR001734">
    <property type="entry name" value="Na/solute_symporter"/>
</dbReference>
<keyword evidence="4" id="KW-1003">Cell membrane</keyword>
<keyword evidence="9 12" id="KW-0472">Membrane</keyword>
<feature type="transmembrane region" description="Helical" evidence="12">
    <location>
        <begin position="238"/>
        <end position="259"/>
    </location>
</feature>
<evidence type="ECO:0000313" key="13">
    <source>
        <dbReference type="EMBL" id="JAP79609.1"/>
    </source>
</evidence>
<accession>A0A131YJZ3</accession>
<dbReference type="InterPro" id="IPR038377">
    <property type="entry name" value="Na/Glc_symporter_sf"/>
</dbReference>
<protein>
    <submittedName>
        <fullName evidence="13">Sodium/solute symporter culex quinquefasciatus sodium/solute symporter</fullName>
    </submittedName>
</protein>
<keyword evidence="5 12" id="KW-0812">Transmembrane</keyword>
<keyword evidence="8" id="KW-0406">Ion transport</keyword>
<sequence length="607" mass="65690">METEERAATFGAADYAVFTVMLVVSSLIGIYYRFTGDRQRTAREYLVANKNMSVVPVAFSLMASFMSAVTLLGVPSENYFYGTQFVVINIAYIFGTPIAAYVFLPVFYKLQVISVYEYLERRFGKATRLTMSATFVIQMVLYMSVVLYAPAVALSAVTGISKWLSIISVGLVCTFYCTIGGMKAVLWTDLFQSILMFLSMFAVVGVGTYKMGGVYNVWNEALAGGRIEFLNFDPDPTVRHTVWTLAIGGIFVYVSLYGVNQAQVQRLMTVSTLKKAQLALFINWPIVSALSLVTSFAGIVMYANFRHCDPLLSGKITKTDQVLPYFVMLNLGGVQGLPGLFVAGIFSGALSTVSSAVNSLAAVLLEDFVRPFCISQKTYDKHASLILKVLAFFFGVLCVLLTGLVEQLGGVLQASFMIFGVVGGPLLGVFTLGLLCRRANQEAALSGLVAGLVMGFWIAIGATVYGLKPESLPLLDDGCPMLSNVTTALTTTVSYVSENITTAVMSISTESSVSDNATSVGVIAGERYILPLYRLSYQWYCGFGWLVVVVVGSVVALLTGGAKDVDPCCLSPLVTRNSSCRQRSWSLGRVRHSSVASSQIPMAAIKE</sequence>
<keyword evidence="7" id="KW-0915">Sodium</keyword>
<feature type="transmembrane region" description="Helical" evidence="12">
    <location>
        <begin position="340"/>
        <end position="365"/>
    </location>
</feature>
<evidence type="ECO:0000256" key="3">
    <source>
        <dbReference type="ARBA" id="ARBA00022448"/>
    </source>
</evidence>
<dbReference type="PANTHER" id="PTHR42985:SF40">
    <property type="entry name" value="LD47995P-RELATED"/>
    <property type="match status" value="1"/>
</dbReference>
<dbReference type="PROSITE" id="PS50283">
    <property type="entry name" value="NA_SOLUT_SYMP_3"/>
    <property type="match status" value="1"/>
</dbReference>
<feature type="transmembrane region" description="Helical" evidence="12">
    <location>
        <begin position="12"/>
        <end position="32"/>
    </location>
</feature>
<proteinExistence type="inferred from homology"/>
<evidence type="ECO:0000256" key="2">
    <source>
        <dbReference type="ARBA" id="ARBA00006434"/>
    </source>
</evidence>
<feature type="transmembrane region" description="Helical" evidence="12">
    <location>
        <begin position="194"/>
        <end position="218"/>
    </location>
</feature>
<dbReference type="Gene3D" id="1.20.1730.10">
    <property type="entry name" value="Sodium/glucose cotransporter"/>
    <property type="match status" value="1"/>
</dbReference>
<keyword evidence="10" id="KW-0739">Sodium transport</keyword>
<feature type="transmembrane region" description="Helical" evidence="12">
    <location>
        <begin position="443"/>
        <end position="467"/>
    </location>
</feature>
<organism evidence="13">
    <name type="scientific">Rhipicephalus appendiculatus</name>
    <name type="common">Brown ear tick</name>
    <dbReference type="NCBI Taxonomy" id="34631"/>
    <lineage>
        <taxon>Eukaryota</taxon>
        <taxon>Metazoa</taxon>
        <taxon>Ecdysozoa</taxon>
        <taxon>Arthropoda</taxon>
        <taxon>Chelicerata</taxon>
        <taxon>Arachnida</taxon>
        <taxon>Acari</taxon>
        <taxon>Parasitiformes</taxon>
        <taxon>Ixodida</taxon>
        <taxon>Ixodoidea</taxon>
        <taxon>Ixodidae</taxon>
        <taxon>Rhipicephalinae</taxon>
        <taxon>Rhipicephalus</taxon>
        <taxon>Rhipicephalus</taxon>
    </lineage>
</organism>
<dbReference type="NCBIfam" id="TIGR00813">
    <property type="entry name" value="sss"/>
    <property type="match status" value="1"/>
</dbReference>
<keyword evidence="3" id="KW-0813">Transport</keyword>
<evidence type="ECO:0000256" key="5">
    <source>
        <dbReference type="ARBA" id="ARBA00022692"/>
    </source>
</evidence>
<dbReference type="Pfam" id="PF00474">
    <property type="entry name" value="SSF"/>
    <property type="match status" value="1"/>
</dbReference>
<evidence type="ECO:0000256" key="10">
    <source>
        <dbReference type="ARBA" id="ARBA00023201"/>
    </source>
</evidence>
<evidence type="ECO:0000256" key="1">
    <source>
        <dbReference type="ARBA" id="ARBA00004651"/>
    </source>
</evidence>
<feature type="transmembrane region" description="Helical" evidence="12">
    <location>
        <begin position="385"/>
        <end position="405"/>
    </location>
</feature>
<reference evidence="13" key="1">
    <citation type="journal article" date="2016" name="Ticks Tick Borne Dis.">
        <title>De novo assembly and annotation of the salivary gland transcriptome of Rhipicephalus appendiculatus male and female ticks during blood feeding.</title>
        <authorList>
            <person name="de Castro M.H."/>
            <person name="de Klerk D."/>
            <person name="Pienaar R."/>
            <person name="Latif A.A."/>
            <person name="Rees D.J."/>
            <person name="Mans B.J."/>
        </authorList>
    </citation>
    <scope>NUCLEOTIDE SEQUENCE</scope>
    <source>
        <tissue evidence="13">Salivary glands</tissue>
    </source>
</reference>
<dbReference type="EMBL" id="GEDV01008948">
    <property type="protein sequence ID" value="JAP79609.1"/>
    <property type="molecule type" value="Transcribed_RNA"/>
</dbReference>
<evidence type="ECO:0000256" key="11">
    <source>
        <dbReference type="RuleBase" id="RU362091"/>
    </source>
</evidence>
<keyword evidence="6 12" id="KW-1133">Transmembrane helix</keyword>